<accession>A0ABC8UC00</accession>
<protein>
    <submittedName>
        <fullName evidence="1">Uncharacterized protein</fullName>
    </submittedName>
</protein>
<evidence type="ECO:0000313" key="1">
    <source>
        <dbReference type="EMBL" id="CAK9177809.1"/>
    </source>
</evidence>
<dbReference type="Proteomes" id="UP001642360">
    <property type="component" value="Unassembled WGS sequence"/>
</dbReference>
<gene>
    <name evidence="1" type="ORF">ILEXP_LOCUS47729</name>
</gene>
<proteinExistence type="predicted"/>
<dbReference type="AlphaFoldDB" id="A0ABC8UC00"/>
<comment type="caution">
    <text evidence="1">The sequence shown here is derived from an EMBL/GenBank/DDBJ whole genome shotgun (WGS) entry which is preliminary data.</text>
</comment>
<organism evidence="1 2">
    <name type="scientific">Ilex paraguariensis</name>
    <name type="common">yerba mate</name>
    <dbReference type="NCBI Taxonomy" id="185542"/>
    <lineage>
        <taxon>Eukaryota</taxon>
        <taxon>Viridiplantae</taxon>
        <taxon>Streptophyta</taxon>
        <taxon>Embryophyta</taxon>
        <taxon>Tracheophyta</taxon>
        <taxon>Spermatophyta</taxon>
        <taxon>Magnoliopsida</taxon>
        <taxon>eudicotyledons</taxon>
        <taxon>Gunneridae</taxon>
        <taxon>Pentapetalae</taxon>
        <taxon>asterids</taxon>
        <taxon>campanulids</taxon>
        <taxon>Aquifoliales</taxon>
        <taxon>Aquifoliaceae</taxon>
        <taxon>Ilex</taxon>
    </lineage>
</organism>
<keyword evidence="2" id="KW-1185">Reference proteome</keyword>
<name>A0ABC8UC00_9AQUA</name>
<dbReference type="EMBL" id="CAUOFW020007168">
    <property type="protein sequence ID" value="CAK9177809.1"/>
    <property type="molecule type" value="Genomic_DNA"/>
</dbReference>
<sequence>MITLSHWKIGNHLKGDDEVSVLVIVGGGCQMMESGIDLVWEQEENVGTPQMYKYNPKGDIDGDSDFLRCLAELYFLSSPVVNDSPSLVEEDMNSNESGTNGLQHPNGIRKVLVLSLALASDSSITFQRKRRTKSQ</sequence>
<evidence type="ECO:0000313" key="2">
    <source>
        <dbReference type="Proteomes" id="UP001642360"/>
    </source>
</evidence>
<reference evidence="1 2" key="1">
    <citation type="submission" date="2024-02" db="EMBL/GenBank/DDBJ databases">
        <authorList>
            <person name="Vignale AGUSTIN F."/>
            <person name="Sosa J E."/>
            <person name="Modenutti C."/>
        </authorList>
    </citation>
    <scope>NUCLEOTIDE SEQUENCE [LARGE SCALE GENOMIC DNA]</scope>
</reference>